<comment type="catalytic activity">
    <reaction evidence="1">
        <text>ATP + protein L-histidine = ADP + protein N-phospho-L-histidine.</text>
        <dbReference type="EC" id="2.7.13.3"/>
    </reaction>
</comment>
<keyword evidence="3" id="KW-0597">Phosphoprotein</keyword>
<dbReference type="InterPro" id="IPR050482">
    <property type="entry name" value="Sensor_HK_TwoCompSys"/>
</dbReference>
<dbReference type="PANTHER" id="PTHR24421:SF10">
    <property type="entry name" value="NITRATE_NITRITE SENSOR PROTEIN NARQ"/>
    <property type="match status" value="1"/>
</dbReference>
<keyword evidence="7" id="KW-0067">ATP-binding</keyword>
<comment type="caution">
    <text evidence="11">The sequence shown here is derived from an EMBL/GenBank/DDBJ whole genome shotgun (WGS) entry which is preliminary data.</text>
</comment>
<dbReference type="CDD" id="cd16917">
    <property type="entry name" value="HATPase_UhpB-NarQ-NarX-like"/>
    <property type="match status" value="1"/>
</dbReference>
<feature type="domain" description="Signal transduction histidine kinase subgroup 3 dimerisation and phosphoacceptor" evidence="10">
    <location>
        <begin position="181"/>
        <end position="244"/>
    </location>
</feature>
<keyword evidence="6 11" id="KW-0418">Kinase</keyword>
<evidence type="ECO:0000256" key="5">
    <source>
        <dbReference type="ARBA" id="ARBA00022741"/>
    </source>
</evidence>
<evidence type="ECO:0000313" key="11">
    <source>
        <dbReference type="EMBL" id="MFD0924171.1"/>
    </source>
</evidence>
<feature type="transmembrane region" description="Helical" evidence="9">
    <location>
        <begin position="39"/>
        <end position="57"/>
    </location>
</feature>
<evidence type="ECO:0000256" key="8">
    <source>
        <dbReference type="ARBA" id="ARBA00023012"/>
    </source>
</evidence>
<reference evidence="12" key="1">
    <citation type="journal article" date="2019" name="Int. J. Syst. Evol. Microbiol.">
        <title>The Global Catalogue of Microorganisms (GCM) 10K type strain sequencing project: providing services to taxonomists for standard genome sequencing and annotation.</title>
        <authorList>
            <consortium name="The Broad Institute Genomics Platform"/>
            <consortium name="The Broad Institute Genome Sequencing Center for Infectious Disease"/>
            <person name="Wu L."/>
            <person name="Ma J."/>
        </authorList>
    </citation>
    <scope>NUCLEOTIDE SEQUENCE [LARGE SCALE GENOMIC DNA]</scope>
    <source>
        <strain evidence="12">CCUG 50873</strain>
    </source>
</reference>
<keyword evidence="9" id="KW-0472">Membrane</keyword>
<dbReference type="EMBL" id="JBHTIL010000001">
    <property type="protein sequence ID" value="MFD0924171.1"/>
    <property type="molecule type" value="Genomic_DNA"/>
</dbReference>
<keyword evidence="9" id="KW-1133">Transmembrane helix</keyword>
<feature type="transmembrane region" description="Helical" evidence="9">
    <location>
        <begin position="86"/>
        <end position="104"/>
    </location>
</feature>
<dbReference type="SUPFAM" id="SSF55874">
    <property type="entry name" value="ATPase domain of HSP90 chaperone/DNA topoisomerase II/histidine kinase"/>
    <property type="match status" value="1"/>
</dbReference>
<evidence type="ECO:0000256" key="4">
    <source>
        <dbReference type="ARBA" id="ARBA00022679"/>
    </source>
</evidence>
<evidence type="ECO:0000256" key="9">
    <source>
        <dbReference type="SAM" id="Phobius"/>
    </source>
</evidence>
<gene>
    <name evidence="11" type="ORF">ACFQ04_00330</name>
</gene>
<dbReference type="EC" id="2.7.13.3" evidence="2"/>
<dbReference type="Proteomes" id="UP001597068">
    <property type="component" value="Unassembled WGS sequence"/>
</dbReference>
<keyword evidence="4" id="KW-0808">Transferase</keyword>
<keyword evidence="5" id="KW-0547">Nucleotide-binding</keyword>
<evidence type="ECO:0000256" key="3">
    <source>
        <dbReference type="ARBA" id="ARBA00022553"/>
    </source>
</evidence>
<dbReference type="RefSeq" id="WP_253647764.1">
    <property type="nucleotide sequence ID" value="NZ_BAAAMO010000002.1"/>
</dbReference>
<protein>
    <recommendedName>
        <fullName evidence="2">histidine kinase</fullName>
        <ecNumber evidence="2">2.7.13.3</ecNumber>
    </recommendedName>
</protein>
<feature type="transmembrane region" description="Helical" evidence="9">
    <location>
        <begin position="14"/>
        <end position="33"/>
    </location>
</feature>
<evidence type="ECO:0000256" key="6">
    <source>
        <dbReference type="ARBA" id="ARBA00022777"/>
    </source>
</evidence>
<dbReference type="PANTHER" id="PTHR24421">
    <property type="entry name" value="NITRATE/NITRITE SENSOR PROTEIN NARX-RELATED"/>
    <property type="match status" value="1"/>
</dbReference>
<organism evidence="11 12">
    <name type="scientific">Williamsia deligens</name>
    <dbReference type="NCBI Taxonomy" id="321325"/>
    <lineage>
        <taxon>Bacteria</taxon>
        <taxon>Bacillati</taxon>
        <taxon>Actinomycetota</taxon>
        <taxon>Actinomycetes</taxon>
        <taxon>Mycobacteriales</taxon>
        <taxon>Nocardiaceae</taxon>
        <taxon>Williamsia</taxon>
    </lineage>
</organism>
<dbReference type="InterPro" id="IPR011712">
    <property type="entry name" value="Sig_transdc_His_kin_sub3_dim/P"/>
</dbReference>
<feature type="transmembrane region" description="Helical" evidence="9">
    <location>
        <begin position="111"/>
        <end position="129"/>
    </location>
</feature>
<evidence type="ECO:0000313" key="12">
    <source>
        <dbReference type="Proteomes" id="UP001597068"/>
    </source>
</evidence>
<evidence type="ECO:0000256" key="1">
    <source>
        <dbReference type="ARBA" id="ARBA00000085"/>
    </source>
</evidence>
<dbReference type="Gene3D" id="3.30.565.10">
    <property type="entry name" value="Histidine kinase-like ATPase, C-terminal domain"/>
    <property type="match status" value="1"/>
</dbReference>
<dbReference type="Pfam" id="PF07730">
    <property type="entry name" value="HisKA_3"/>
    <property type="match status" value="1"/>
</dbReference>
<proteinExistence type="predicted"/>
<keyword evidence="8" id="KW-0902">Two-component regulatory system</keyword>
<evidence type="ECO:0000256" key="2">
    <source>
        <dbReference type="ARBA" id="ARBA00012438"/>
    </source>
</evidence>
<accession>A0ABW3G0I7</accession>
<feature type="transmembrane region" description="Helical" evidence="9">
    <location>
        <begin position="64"/>
        <end position="80"/>
    </location>
</feature>
<dbReference type="Gene3D" id="1.20.5.1930">
    <property type="match status" value="1"/>
</dbReference>
<dbReference type="InterPro" id="IPR036890">
    <property type="entry name" value="HATPase_C_sf"/>
</dbReference>
<sequence>MSDPAVVEFLGRRINLVFLLVAMILFSVAWPTLPLTHSLLVVLMPVAAGLAAFPVALAWARPDLGLAISLVSAAVLGVVVPRVDGWEWRITVVHVIAIVVLAGMTSLRGTLRLLPLSWVGVCVVFAISAPPGARAGWIAGMTVLFVVCGLLRVVVRSRRDLAHESAMKEVADARTAVLADRARIARDLHDVVAHRMSVVVVAAQTARYRVEGIGPEADAELQSIAGMAREALDEVRQLLGVLRVDGETAPPAPAPGVDDIGALVDATRAAGVVVEYHCDVDGPDVVSEGVAVATYRIVQEGLANAVRHAPGAPITVSLTGGSDGLVVRIVNRTTHPHDDTGSVAGGHGIPGMTERARAVGGSASIGPRGPLHDGEPTEFVVEASLPARGRRVAALPVGRGPADEHVR</sequence>
<keyword evidence="12" id="KW-1185">Reference proteome</keyword>
<evidence type="ECO:0000259" key="10">
    <source>
        <dbReference type="Pfam" id="PF07730"/>
    </source>
</evidence>
<dbReference type="GO" id="GO:0016301">
    <property type="term" value="F:kinase activity"/>
    <property type="evidence" value="ECO:0007669"/>
    <property type="project" value="UniProtKB-KW"/>
</dbReference>
<feature type="transmembrane region" description="Helical" evidence="9">
    <location>
        <begin position="135"/>
        <end position="155"/>
    </location>
</feature>
<keyword evidence="9" id="KW-0812">Transmembrane</keyword>
<name>A0ABW3G0I7_9NOCA</name>
<evidence type="ECO:0000256" key="7">
    <source>
        <dbReference type="ARBA" id="ARBA00022840"/>
    </source>
</evidence>